<protein>
    <submittedName>
        <fullName evidence="2">Envelope-like protein</fullName>
    </submittedName>
</protein>
<reference evidence="2 3" key="1">
    <citation type="journal article" date="2014" name="Am. J. Bot.">
        <title>Genome assembly and annotation for red clover (Trifolium pratense; Fabaceae).</title>
        <authorList>
            <person name="Istvanek J."/>
            <person name="Jaros M."/>
            <person name="Krenek A."/>
            <person name="Repkova J."/>
        </authorList>
    </citation>
    <scope>NUCLEOTIDE SEQUENCE [LARGE SCALE GENOMIC DNA]</scope>
    <source>
        <strain evidence="3">cv. Tatra</strain>
        <tissue evidence="2">Young leaves</tissue>
    </source>
</reference>
<dbReference type="Pfam" id="PF20167">
    <property type="entry name" value="Transposase_32"/>
    <property type="match status" value="1"/>
</dbReference>
<sequence>MNLKEDVLECQDIVEALEYAGLMKTVCGMDKCYDRLVKEFLINVAENCDDPESPEYRQVFVRGKCVKFSPYVINQCLQRSTEEMADLQVTDNEICKIIAGGRLKVWPSKAKLFPTSLSPLYAILNKIVAHNWVPTTHSSDVARGLGKFIYVVGTKAKFDYSSSD</sequence>
<name>A0A2K3LII4_TRIPR</name>
<evidence type="ECO:0000313" key="2">
    <source>
        <dbReference type="EMBL" id="PNX78329.1"/>
    </source>
</evidence>
<gene>
    <name evidence="2" type="ORF">L195_g034306</name>
</gene>
<dbReference type="Proteomes" id="UP000236291">
    <property type="component" value="Unassembled WGS sequence"/>
</dbReference>
<comment type="caution">
    <text evidence="2">The sequence shown here is derived from an EMBL/GenBank/DDBJ whole genome shotgun (WGS) entry which is preliminary data.</text>
</comment>
<evidence type="ECO:0000259" key="1">
    <source>
        <dbReference type="Pfam" id="PF20167"/>
    </source>
</evidence>
<feature type="domain" description="Putative plant transposon protein" evidence="1">
    <location>
        <begin position="22"/>
        <end position="159"/>
    </location>
</feature>
<accession>A0A2K3LII4</accession>
<dbReference type="InterPro" id="IPR046796">
    <property type="entry name" value="Transposase_32_dom"/>
</dbReference>
<organism evidence="2 3">
    <name type="scientific">Trifolium pratense</name>
    <name type="common">Red clover</name>
    <dbReference type="NCBI Taxonomy" id="57577"/>
    <lineage>
        <taxon>Eukaryota</taxon>
        <taxon>Viridiplantae</taxon>
        <taxon>Streptophyta</taxon>
        <taxon>Embryophyta</taxon>
        <taxon>Tracheophyta</taxon>
        <taxon>Spermatophyta</taxon>
        <taxon>Magnoliopsida</taxon>
        <taxon>eudicotyledons</taxon>
        <taxon>Gunneridae</taxon>
        <taxon>Pentapetalae</taxon>
        <taxon>rosids</taxon>
        <taxon>fabids</taxon>
        <taxon>Fabales</taxon>
        <taxon>Fabaceae</taxon>
        <taxon>Papilionoideae</taxon>
        <taxon>50 kb inversion clade</taxon>
        <taxon>NPAAA clade</taxon>
        <taxon>Hologalegina</taxon>
        <taxon>IRL clade</taxon>
        <taxon>Trifolieae</taxon>
        <taxon>Trifolium</taxon>
    </lineage>
</organism>
<dbReference type="AlphaFoldDB" id="A0A2K3LII4"/>
<dbReference type="EMBL" id="ASHM01033915">
    <property type="protein sequence ID" value="PNX78329.1"/>
    <property type="molecule type" value="Genomic_DNA"/>
</dbReference>
<reference evidence="2 3" key="2">
    <citation type="journal article" date="2017" name="Front. Plant Sci.">
        <title>Gene Classification and Mining of Molecular Markers Useful in Red Clover (Trifolium pratense) Breeding.</title>
        <authorList>
            <person name="Istvanek J."/>
            <person name="Dluhosova J."/>
            <person name="Dluhos P."/>
            <person name="Patkova L."/>
            <person name="Nedelnik J."/>
            <person name="Repkova J."/>
        </authorList>
    </citation>
    <scope>NUCLEOTIDE SEQUENCE [LARGE SCALE GENOMIC DNA]</scope>
    <source>
        <strain evidence="3">cv. Tatra</strain>
        <tissue evidence="2">Young leaves</tissue>
    </source>
</reference>
<evidence type="ECO:0000313" key="3">
    <source>
        <dbReference type="Proteomes" id="UP000236291"/>
    </source>
</evidence>
<proteinExistence type="predicted"/>